<dbReference type="Gene3D" id="2.40.170.20">
    <property type="entry name" value="TonB-dependent receptor, beta-barrel domain"/>
    <property type="match status" value="1"/>
</dbReference>
<dbReference type="SUPFAM" id="SSF49464">
    <property type="entry name" value="Carboxypeptidase regulatory domain-like"/>
    <property type="match status" value="1"/>
</dbReference>
<evidence type="ECO:0000256" key="2">
    <source>
        <dbReference type="ARBA" id="ARBA00023136"/>
    </source>
</evidence>
<dbReference type="Proteomes" id="UP000223913">
    <property type="component" value="Unassembled WGS sequence"/>
</dbReference>
<proteinExistence type="inferred from homology"/>
<feature type="signal peptide" evidence="5">
    <location>
        <begin position="1"/>
        <end position="21"/>
    </location>
</feature>
<dbReference type="OrthoDB" id="9768470at2"/>
<gene>
    <name evidence="8" type="ORF">CRP01_05515</name>
</gene>
<evidence type="ECO:0000256" key="1">
    <source>
        <dbReference type="ARBA" id="ARBA00004442"/>
    </source>
</evidence>
<evidence type="ECO:0000256" key="3">
    <source>
        <dbReference type="ARBA" id="ARBA00023237"/>
    </source>
</evidence>
<comment type="caution">
    <text evidence="8">The sequence shown here is derived from an EMBL/GenBank/DDBJ whole genome shotgun (WGS) entry which is preliminary data.</text>
</comment>
<feature type="chain" id="PRO_5012700204" description="TonB-dependent receptor" evidence="5">
    <location>
        <begin position="22"/>
        <end position="958"/>
    </location>
</feature>
<keyword evidence="5" id="KW-0732">Signal</keyword>
<dbReference type="PANTHER" id="PTHR40980:SF5">
    <property type="entry name" value="TONB-DEPENDENT RECEPTOR"/>
    <property type="match status" value="1"/>
</dbReference>
<evidence type="ECO:0000256" key="5">
    <source>
        <dbReference type="SAM" id="SignalP"/>
    </source>
</evidence>
<dbReference type="Pfam" id="PF13715">
    <property type="entry name" value="CarbopepD_reg_2"/>
    <property type="match status" value="1"/>
</dbReference>
<evidence type="ECO:0000259" key="7">
    <source>
        <dbReference type="Pfam" id="PF07715"/>
    </source>
</evidence>
<dbReference type="InterPro" id="IPR008969">
    <property type="entry name" value="CarboxyPept-like_regulatory"/>
</dbReference>
<dbReference type="Pfam" id="PF07715">
    <property type="entry name" value="Plug"/>
    <property type="match status" value="1"/>
</dbReference>
<dbReference type="Gene3D" id="2.170.130.10">
    <property type="entry name" value="TonB-dependent receptor, plug domain"/>
    <property type="match status" value="1"/>
</dbReference>
<organism evidence="8 9">
    <name type="scientific">Flavilitoribacter nigricans (strain ATCC 23147 / DSM 23189 / NBRC 102662 / NCIMB 1420 / SS-2)</name>
    <name type="common">Lewinella nigricans</name>
    <dbReference type="NCBI Taxonomy" id="1122177"/>
    <lineage>
        <taxon>Bacteria</taxon>
        <taxon>Pseudomonadati</taxon>
        <taxon>Bacteroidota</taxon>
        <taxon>Saprospiria</taxon>
        <taxon>Saprospirales</taxon>
        <taxon>Lewinellaceae</taxon>
        <taxon>Flavilitoribacter</taxon>
    </lineage>
</organism>
<dbReference type="InterPro" id="IPR000531">
    <property type="entry name" value="Beta-barrel_TonB"/>
</dbReference>
<evidence type="ECO:0000259" key="6">
    <source>
        <dbReference type="Pfam" id="PF00593"/>
    </source>
</evidence>
<dbReference type="AlphaFoldDB" id="A0A2D0NHA7"/>
<protein>
    <recommendedName>
        <fullName evidence="10">TonB-dependent receptor</fullName>
    </recommendedName>
</protein>
<keyword evidence="9" id="KW-1185">Reference proteome</keyword>
<comment type="similarity">
    <text evidence="4">Belongs to the TonB-dependent receptor family.</text>
</comment>
<name>A0A2D0NHA7_FLAN2</name>
<dbReference type="RefSeq" id="WP_099149008.1">
    <property type="nucleotide sequence ID" value="NZ_PDUD01000009.1"/>
</dbReference>
<reference evidence="8 9" key="1">
    <citation type="submission" date="2017-10" db="EMBL/GenBank/DDBJ databases">
        <title>The draft genome sequence of Lewinella nigricans NBRC 102662.</title>
        <authorList>
            <person name="Wang K."/>
        </authorList>
    </citation>
    <scope>NUCLEOTIDE SEQUENCE [LARGE SCALE GENOMIC DNA]</scope>
    <source>
        <strain evidence="8 9">NBRC 102662</strain>
    </source>
</reference>
<comment type="subcellular location">
    <subcellularLocation>
        <location evidence="1 4">Cell outer membrane</location>
    </subcellularLocation>
</comment>
<keyword evidence="2 4" id="KW-0472">Membrane</keyword>
<dbReference type="SUPFAM" id="SSF56935">
    <property type="entry name" value="Porins"/>
    <property type="match status" value="1"/>
</dbReference>
<evidence type="ECO:0000313" key="8">
    <source>
        <dbReference type="EMBL" id="PHN07559.1"/>
    </source>
</evidence>
<dbReference type="EMBL" id="PDUD01000009">
    <property type="protein sequence ID" value="PHN07559.1"/>
    <property type="molecule type" value="Genomic_DNA"/>
</dbReference>
<feature type="domain" description="TonB-dependent receptor plug" evidence="7">
    <location>
        <begin position="138"/>
        <end position="213"/>
    </location>
</feature>
<evidence type="ECO:0000256" key="4">
    <source>
        <dbReference type="RuleBase" id="RU003357"/>
    </source>
</evidence>
<dbReference type="PANTHER" id="PTHR40980">
    <property type="entry name" value="PLUG DOMAIN-CONTAINING PROTEIN"/>
    <property type="match status" value="1"/>
</dbReference>
<keyword evidence="3" id="KW-0998">Cell outer membrane</keyword>
<dbReference type="InterPro" id="IPR037066">
    <property type="entry name" value="Plug_dom_sf"/>
</dbReference>
<dbReference type="InterPro" id="IPR036942">
    <property type="entry name" value="Beta-barrel_TonB_sf"/>
</dbReference>
<dbReference type="InterPro" id="IPR012910">
    <property type="entry name" value="Plug_dom"/>
</dbReference>
<dbReference type="Gene3D" id="2.60.40.1120">
    <property type="entry name" value="Carboxypeptidase-like, regulatory domain"/>
    <property type="match status" value="1"/>
</dbReference>
<accession>A0A2D0NHA7</accession>
<keyword evidence="4" id="KW-0798">TonB box</keyword>
<dbReference type="Pfam" id="PF00593">
    <property type="entry name" value="TonB_dep_Rec_b-barrel"/>
    <property type="match status" value="1"/>
</dbReference>
<evidence type="ECO:0008006" key="10">
    <source>
        <dbReference type="Google" id="ProtNLM"/>
    </source>
</evidence>
<feature type="domain" description="TonB-dependent receptor-like beta-barrel" evidence="6">
    <location>
        <begin position="529"/>
        <end position="923"/>
    </location>
</feature>
<sequence length="958" mass="106128">MRKSFFLIALLFSCLSVSLSAQKGAISGTIIDENSGEPLIGATVVIENTTIGTSTDFDGKYQFSADPGIYTISIDYLGYNSKKITDVEIKANETTYLDASLSDEAVELELDVVVTAKAIERSENAVLLLQKKSDKIQDGISSQEISRLGAGSAAAALTKVTGTTIVDGKYVYVRGLGDRYSSTSLNGTRLPSVDPYRNSAQLDLIPTNLLDNIIASKTFTPDLPGDFTGGYVDIKIKTLPERFTYGLSVSTSYNTQSSFKNNFLTFDAGKKAGLGFNDGTLDAPASLNNPVLAQENILDRSASAAARRDNEVARLLDEVANDFSRQFTPTTTSTPLDYSLSFNLGNQFNLGQMPVGVLLTMNYSNEYNHYENALRANYVNTGGATTTLQENFNLRDTRSEQAPSLGGLFGLSLRPSPNNEISFYTLYSHQGFQTTRTLEGSYRDYGLAEPNKIFYSNTLGFMERELLDYVVNGQHVFPGANNLKIEWAASLVESSQQEPDLRFFANQYEPGRDLYAIATSLYLTPGHYYRNLEDQSFEGKLDITIPFLQNANSANKLKIGGLYSTKNRNFAENIYNVFNAQGAQFAGDAGDYFGAGNTGVIGQRENGQNIIGLYISDDTNLANIYEGDTEIWATYGMLTYAFNDRFKFIGGARLEATDFFVESEAAAINPNPELFRGAIDELDILPAANFVYSLSENANLRASYSNTLARPNMREIAPFGSFGFIGDPPVFGNPNLTRSRVNNVDLRYELYMKPGELFAVSGFYKLFKDPIVRTFRPAGNPQFTWVNTTDAELFGAELEFRKALDFISPKLQNLSFSGNLALIYSQVALDPIELEKNRDVDPNFPDTRPFAGQSPLVANANLNYVNRDAGWDAILAFNFFGDRLFTTGVEGTPDLYERGRPQLDFSLSKKFGHFQLKLRARNILNPDYETYSEFNGQEYIYSRYQRGREISLGFSYGI</sequence>
<dbReference type="GO" id="GO:0009279">
    <property type="term" value="C:cell outer membrane"/>
    <property type="evidence" value="ECO:0007669"/>
    <property type="project" value="UniProtKB-SubCell"/>
</dbReference>
<evidence type="ECO:0000313" key="9">
    <source>
        <dbReference type="Proteomes" id="UP000223913"/>
    </source>
</evidence>